<dbReference type="EMBL" id="JANRMS010000258">
    <property type="protein sequence ID" value="KAJ3543165.1"/>
    <property type="molecule type" value="Genomic_DNA"/>
</dbReference>
<accession>A0ACC1SN40</accession>
<comment type="caution">
    <text evidence="1">The sequence shown here is derived from an EMBL/GenBank/DDBJ whole genome shotgun (WGS) entry which is preliminary data.</text>
</comment>
<evidence type="ECO:0000313" key="1">
    <source>
        <dbReference type="EMBL" id="KAJ3543165.1"/>
    </source>
</evidence>
<keyword evidence="2" id="KW-1185">Reference proteome</keyword>
<sequence length="485" mass="52872">MPDIIDVVIVGAGLSGLQAALDLHQAGRSFLVLEARDRVGGKTHSVDRPDGKGRQELGAAWTNDTNQSYVWSYVKQFNLTPVYQNIEGSVASEDEHGNCHLFPFNGMPKVGSIHDYKFDGHTDILQFGKQEVDNIVDTRNKVETASLDSSNFKQPKRAELDKLTFEEWLQNAGAGKRALLTARVWCRGTLGQDPNEVSALGFLEIARGALGIVNLRFDGPGGAQRLRLREGTQAVSIGMAKLLPAGSMKLSSPVTSVVQNEPRLYSVTTTDGHIIKAAKVIVSVPTPAYKNISFDPPLPLQKQVYSDTARYGCYVKYIAMFKTPFWRRVGACGLAQSFRGPINHCRDTSVDEQDNYALTCFIVSRPGRTWLTLGDKQREEAALTQLASLFGVDIDTVKAEFVGSLTSEWQQDAWAGWGCPFVATPPGALVHSEDGALSNQKFGGLYFVGTEFTDEWRGYMDGALRSGARGAAQALKDLASGDASL</sequence>
<protein>
    <submittedName>
        <fullName evidence="1">Uncharacterized protein</fullName>
    </submittedName>
</protein>
<reference evidence="1" key="1">
    <citation type="submission" date="2022-08" db="EMBL/GenBank/DDBJ databases">
        <title>Genome Sequence of Fusarium decemcellulare.</title>
        <authorList>
            <person name="Buettner E."/>
        </authorList>
    </citation>
    <scope>NUCLEOTIDE SEQUENCE</scope>
    <source>
        <strain evidence="1">Babe19</strain>
    </source>
</reference>
<evidence type="ECO:0000313" key="2">
    <source>
        <dbReference type="Proteomes" id="UP001148629"/>
    </source>
</evidence>
<organism evidence="1 2">
    <name type="scientific">Fusarium decemcellulare</name>
    <dbReference type="NCBI Taxonomy" id="57161"/>
    <lineage>
        <taxon>Eukaryota</taxon>
        <taxon>Fungi</taxon>
        <taxon>Dikarya</taxon>
        <taxon>Ascomycota</taxon>
        <taxon>Pezizomycotina</taxon>
        <taxon>Sordariomycetes</taxon>
        <taxon>Hypocreomycetidae</taxon>
        <taxon>Hypocreales</taxon>
        <taxon>Nectriaceae</taxon>
        <taxon>Fusarium</taxon>
        <taxon>Fusarium decemcellulare species complex</taxon>
    </lineage>
</organism>
<proteinExistence type="predicted"/>
<dbReference type="Proteomes" id="UP001148629">
    <property type="component" value="Unassembled WGS sequence"/>
</dbReference>
<gene>
    <name evidence="1" type="ORF">NM208_g3723</name>
</gene>
<name>A0ACC1SN40_9HYPO</name>